<reference evidence="1 2" key="1">
    <citation type="journal article" date="2013" name="Mar. Genomics">
        <title>Expression of sulfatases in Rhodopirellula baltica and the diversity of sulfatases in the genus Rhodopirellula.</title>
        <authorList>
            <person name="Wegner C.E."/>
            <person name="Richter-Heitmann T."/>
            <person name="Klindworth A."/>
            <person name="Klockow C."/>
            <person name="Richter M."/>
            <person name="Achstetter T."/>
            <person name="Glockner F.O."/>
            <person name="Harder J."/>
        </authorList>
    </citation>
    <scope>NUCLEOTIDE SEQUENCE [LARGE SCALE GENOMIC DNA]</scope>
    <source>
        <strain evidence="1 2">SM41</strain>
    </source>
</reference>
<dbReference type="AlphaFoldDB" id="M5TSY6"/>
<keyword evidence="2" id="KW-1185">Reference proteome</keyword>
<dbReference type="EMBL" id="ANOH01000438">
    <property type="protein sequence ID" value="EMI52307.1"/>
    <property type="molecule type" value="Genomic_DNA"/>
</dbReference>
<accession>M5TSY6</accession>
<evidence type="ECO:0000313" key="1">
    <source>
        <dbReference type="EMBL" id="EMI52307.1"/>
    </source>
</evidence>
<dbReference type="Proteomes" id="UP000011885">
    <property type="component" value="Unassembled WGS sequence"/>
</dbReference>
<protein>
    <submittedName>
        <fullName evidence="1">Uncharacterized protein</fullName>
    </submittedName>
</protein>
<comment type="caution">
    <text evidence="1">The sequence shown here is derived from an EMBL/GenBank/DDBJ whole genome shotgun (WGS) entry which is preliminary data.</text>
</comment>
<organism evidence="1 2">
    <name type="scientific">Rhodopirellula sallentina SM41</name>
    <dbReference type="NCBI Taxonomy" id="1263870"/>
    <lineage>
        <taxon>Bacteria</taxon>
        <taxon>Pseudomonadati</taxon>
        <taxon>Planctomycetota</taxon>
        <taxon>Planctomycetia</taxon>
        <taxon>Pirellulales</taxon>
        <taxon>Pirellulaceae</taxon>
        <taxon>Rhodopirellula</taxon>
    </lineage>
</organism>
<dbReference type="PATRIC" id="fig|1263870.3.peg.6618"/>
<sequence>MPPSVVVGLQFSFDMKPCTQNGLSTGTGRASFGMHAKRRDAVWLA</sequence>
<proteinExistence type="predicted"/>
<gene>
    <name evidence="1" type="ORF">RSSM_06244</name>
</gene>
<evidence type="ECO:0000313" key="2">
    <source>
        <dbReference type="Proteomes" id="UP000011885"/>
    </source>
</evidence>
<name>M5TSY6_9BACT</name>